<comment type="caution">
    <text evidence="8">The sequence shown here is derived from an EMBL/GenBank/DDBJ whole genome shotgun (WGS) entry which is preliminary data.</text>
</comment>
<dbReference type="Proteomes" id="UP000571084">
    <property type="component" value="Unassembled WGS sequence"/>
</dbReference>
<dbReference type="PANTHER" id="PTHR43884">
    <property type="entry name" value="ACYL-COA DEHYDROGENASE"/>
    <property type="match status" value="1"/>
</dbReference>
<dbReference type="Gene3D" id="1.20.140.10">
    <property type="entry name" value="Butyryl-CoA Dehydrogenase, subunit A, domain 3"/>
    <property type="match status" value="1"/>
</dbReference>
<feature type="domain" description="Acyl-CoA dehydrogenase/oxidase N-terminal" evidence="7">
    <location>
        <begin position="7"/>
        <end position="118"/>
    </location>
</feature>
<dbReference type="InterPro" id="IPR046373">
    <property type="entry name" value="Acyl-CoA_Oxase/DH_mid-dom_sf"/>
</dbReference>
<organism evidence="8 9">
    <name type="scientific">Glaciimonas immobilis</name>
    <dbReference type="NCBI Taxonomy" id="728004"/>
    <lineage>
        <taxon>Bacteria</taxon>
        <taxon>Pseudomonadati</taxon>
        <taxon>Pseudomonadota</taxon>
        <taxon>Betaproteobacteria</taxon>
        <taxon>Burkholderiales</taxon>
        <taxon>Oxalobacteraceae</taxon>
        <taxon>Glaciimonas</taxon>
    </lineage>
</organism>
<evidence type="ECO:0000259" key="7">
    <source>
        <dbReference type="Pfam" id="PF02771"/>
    </source>
</evidence>
<dbReference type="Pfam" id="PF02770">
    <property type="entry name" value="Acyl-CoA_dh_M"/>
    <property type="match status" value="1"/>
</dbReference>
<dbReference type="GO" id="GO:0003995">
    <property type="term" value="F:acyl-CoA dehydrogenase activity"/>
    <property type="evidence" value="ECO:0007669"/>
    <property type="project" value="TreeGrafter"/>
</dbReference>
<keyword evidence="4" id="KW-0274">FAD</keyword>
<keyword evidence="3" id="KW-0285">Flavoprotein</keyword>
<dbReference type="InterPro" id="IPR009100">
    <property type="entry name" value="AcylCoA_DH/oxidase_NM_dom_sf"/>
</dbReference>
<keyword evidence="8" id="KW-0560">Oxidoreductase</keyword>
<name>A0A840RTU3_9BURK</name>
<sequence>MMDFSYSDNQQMIRDSVRRYAEAELLPQYKRWDTTGEWLTKDFMDKLIDMGLLRLRLPEKYGGQGYSFVDCGIVCEEIGRCDHNIRYIISNAIHLGEMASSMAPELQEEWIPRIANGEMMSLAFTEPRGGADAGNITTKAVKDGDHYIITGEKTSITFCGVSKVVFVSARTGGPGPKGLSFFLVPTDLPGVTAAPFERMGQRIDRAGSFFFDNVRVPARNMIGAENQGFIWAMTIIGYNRNFVPLACIGAAQKSLDETIEYVKIRQVMGRSLSKWQGVANELAMEATKLEAARMLCYSALSLKDKGLRHDKESSMAKWWGVKAANEVLYTCMRLHGHYGWAKEFPFEQRLRDCLGMESADGPREVHLGIIARDLLGKEFAPF</sequence>
<evidence type="ECO:0000256" key="4">
    <source>
        <dbReference type="ARBA" id="ARBA00022827"/>
    </source>
</evidence>
<feature type="domain" description="Acyl-CoA dehydrogenase/oxidase C-terminal" evidence="5">
    <location>
        <begin position="226"/>
        <end position="374"/>
    </location>
</feature>
<evidence type="ECO:0000313" key="8">
    <source>
        <dbReference type="EMBL" id="MBB5201063.1"/>
    </source>
</evidence>
<dbReference type="Gene3D" id="1.10.540.10">
    <property type="entry name" value="Acyl-CoA dehydrogenase/oxidase, N-terminal domain"/>
    <property type="match status" value="1"/>
</dbReference>
<dbReference type="Gene3D" id="2.40.110.10">
    <property type="entry name" value="Butyryl-CoA Dehydrogenase, subunit A, domain 2"/>
    <property type="match status" value="1"/>
</dbReference>
<proteinExistence type="inferred from homology"/>
<evidence type="ECO:0000256" key="2">
    <source>
        <dbReference type="ARBA" id="ARBA00009347"/>
    </source>
</evidence>
<evidence type="ECO:0000256" key="3">
    <source>
        <dbReference type="ARBA" id="ARBA00022630"/>
    </source>
</evidence>
<dbReference type="InterPro" id="IPR037069">
    <property type="entry name" value="AcylCoA_DH/ox_N_sf"/>
</dbReference>
<dbReference type="EMBL" id="JACHHQ010000006">
    <property type="protein sequence ID" value="MBB5201063.1"/>
    <property type="molecule type" value="Genomic_DNA"/>
</dbReference>
<dbReference type="SUPFAM" id="SSF47203">
    <property type="entry name" value="Acyl-CoA dehydrogenase C-terminal domain-like"/>
    <property type="match status" value="1"/>
</dbReference>
<dbReference type="InterPro" id="IPR006091">
    <property type="entry name" value="Acyl-CoA_Oxase/DH_mid-dom"/>
</dbReference>
<dbReference type="AlphaFoldDB" id="A0A840RTU3"/>
<evidence type="ECO:0000259" key="5">
    <source>
        <dbReference type="Pfam" id="PF00441"/>
    </source>
</evidence>
<dbReference type="Pfam" id="PF00441">
    <property type="entry name" value="Acyl-CoA_dh_1"/>
    <property type="match status" value="1"/>
</dbReference>
<comment type="cofactor">
    <cofactor evidence="1">
        <name>FAD</name>
        <dbReference type="ChEBI" id="CHEBI:57692"/>
    </cofactor>
</comment>
<dbReference type="GO" id="GO:0050660">
    <property type="term" value="F:flavin adenine dinucleotide binding"/>
    <property type="evidence" value="ECO:0007669"/>
    <property type="project" value="InterPro"/>
</dbReference>
<gene>
    <name evidence="8" type="ORF">HNR39_002912</name>
</gene>
<reference evidence="8 9" key="1">
    <citation type="submission" date="2020-08" db="EMBL/GenBank/DDBJ databases">
        <title>Genomic Encyclopedia of Type Strains, Phase IV (KMG-IV): sequencing the most valuable type-strain genomes for metagenomic binning, comparative biology and taxonomic classification.</title>
        <authorList>
            <person name="Goeker M."/>
        </authorList>
    </citation>
    <scope>NUCLEOTIDE SEQUENCE [LARGE SCALE GENOMIC DNA]</scope>
    <source>
        <strain evidence="8 9">DSM 23240</strain>
    </source>
</reference>
<evidence type="ECO:0000313" key="9">
    <source>
        <dbReference type="Proteomes" id="UP000571084"/>
    </source>
</evidence>
<dbReference type="PANTHER" id="PTHR43884:SF12">
    <property type="entry name" value="ISOVALERYL-COA DEHYDROGENASE, MITOCHONDRIAL-RELATED"/>
    <property type="match status" value="1"/>
</dbReference>
<dbReference type="EC" id="1.3.99.-" evidence="8"/>
<dbReference type="PIRSF" id="PIRSF016578">
    <property type="entry name" value="HsaA"/>
    <property type="match status" value="1"/>
</dbReference>
<dbReference type="RefSeq" id="WP_168056796.1">
    <property type="nucleotide sequence ID" value="NZ_JAAOZT010000012.1"/>
</dbReference>
<evidence type="ECO:0000259" key="6">
    <source>
        <dbReference type="Pfam" id="PF02770"/>
    </source>
</evidence>
<dbReference type="Pfam" id="PF02771">
    <property type="entry name" value="Acyl-CoA_dh_N"/>
    <property type="match status" value="1"/>
</dbReference>
<protein>
    <submittedName>
        <fullName evidence="8">Cyclohexanecarboxyl-CoA dehydrogenase</fullName>
        <ecNumber evidence="8">1.3.99.-</ecNumber>
    </submittedName>
</protein>
<accession>A0A840RTU3</accession>
<dbReference type="InterPro" id="IPR036250">
    <property type="entry name" value="AcylCo_DH-like_C"/>
</dbReference>
<comment type="similarity">
    <text evidence="2">Belongs to the acyl-CoA dehydrogenase family.</text>
</comment>
<dbReference type="SUPFAM" id="SSF56645">
    <property type="entry name" value="Acyl-CoA dehydrogenase NM domain-like"/>
    <property type="match status" value="1"/>
</dbReference>
<dbReference type="InterPro" id="IPR009075">
    <property type="entry name" value="AcylCo_DH/oxidase_C"/>
</dbReference>
<feature type="domain" description="Acyl-CoA oxidase/dehydrogenase middle" evidence="6">
    <location>
        <begin position="122"/>
        <end position="214"/>
    </location>
</feature>
<dbReference type="InterPro" id="IPR013786">
    <property type="entry name" value="AcylCoA_DH/ox_N"/>
</dbReference>
<keyword evidence="9" id="KW-1185">Reference proteome</keyword>
<evidence type="ECO:0000256" key="1">
    <source>
        <dbReference type="ARBA" id="ARBA00001974"/>
    </source>
</evidence>